<dbReference type="AlphaFoldDB" id="A0A803PQY1"/>
<keyword evidence="2" id="KW-1185">Reference proteome</keyword>
<evidence type="ECO:0000313" key="2">
    <source>
        <dbReference type="Proteomes" id="UP000596661"/>
    </source>
</evidence>
<proteinExistence type="predicted"/>
<name>A0A803PQY1_CANSA</name>
<reference evidence="1" key="1">
    <citation type="submission" date="2018-11" db="EMBL/GenBank/DDBJ databases">
        <authorList>
            <person name="Grassa J C."/>
        </authorList>
    </citation>
    <scope>NUCLEOTIDE SEQUENCE [LARGE SCALE GENOMIC DNA]</scope>
</reference>
<organism evidence="1 2">
    <name type="scientific">Cannabis sativa</name>
    <name type="common">Hemp</name>
    <name type="synonym">Marijuana</name>
    <dbReference type="NCBI Taxonomy" id="3483"/>
    <lineage>
        <taxon>Eukaryota</taxon>
        <taxon>Viridiplantae</taxon>
        <taxon>Streptophyta</taxon>
        <taxon>Embryophyta</taxon>
        <taxon>Tracheophyta</taxon>
        <taxon>Spermatophyta</taxon>
        <taxon>Magnoliopsida</taxon>
        <taxon>eudicotyledons</taxon>
        <taxon>Gunneridae</taxon>
        <taxon>Pentapetalae</taxon>
        <taxon>rosids</taxon>
        <taxon>fabids</taxon>
        <taxon>Rosales</taxon>
        <taxon>Cannabaceae</taxon>
        <taxon>Cannabis</taxon>
    </lineage>
</organism>
<dbReference type="EnsemblPlants" id="evm.model.05.565">
    <property type="protein sequence ID" value="cds.evm.model.05.565"/>
    <property type="gene ID" value="evm.TU.05.565"/>
</dbReference>
<sequence length="415" mass="45423">MTGSLCDYLLKIKGSVDRLATIGHRQTTQDHMEAIFNGLPADYDVFVTSVTTKKDLDTVAKIEALLMAQSLRIEKDAKNLDISKSEANLSQGRNNGFGAYGRPNYFAPIVPPGFNSYNSDFNKSFNSPINSNHGGQYQYAIARGGHSSNLGGPPPNNMPSRGPPYNRGLGIEHIGNSSILSPFSLQQLNLHNLLHVPAITKNLLSVSQFAQDNKVLFESHPSYCCVKDIITKKILLAGNLDQGLYKFQPISLNSVPTPSLQISPTQLFNSQCHNHTTSVNSSSFSLWHSRLGHPAARVVTLALSKCYSMSHKGYKCLSKDKRLYISRNVVFDQFPYPHTAATQTSSNSQPPTVTTGLPPVPPLLQQFTPMPNSMSYIPSTNTNSSQPQFVSHIPTTITTHTNVPTTVTPVQTNPI</sequence>
<dbReference type="Gramene" id="evm.model.05.565">
    <property type="protein sequence ID" value="cds.evm.model.05.565"/>
    <property type="gene ID" value="evm.TU.05.565"/>
</dbReference>
<evidence type="ECO:0008006" key="3">
    <source>
        <dbReference type="Google" id="ProtNLM"/>
    </source>
</evidence>
<dbReference type="Proteomes" id="UP000596661">
    <property type="component" value="Chromosome 5"/>
</dbReference>
<accession>A0A803PQY1</accession>
<protein>
    <recommendedName>
        <fullName evidence="3">GAG-pre-integrase domain-containing protein</fullName>
    </recommendedName>
</protein>
<dbReference type="EMBL" id="UZAU01000430">
    <property type="status" value="NOT_ANNOTATED_CDS"/>
    <property type="molecule type" value="Genomic_DNA"/>
</dbReference>
<reference evidence="1" key="2">
    <citation type="submission" date="2021-03" db="UniProtKB">
        <authorList>
            <consortium name="EnsemblPlants"/>
        </authorList>
    </citation>
    <scope>IDENTIFICATION</scope>
</reference>
<evidence type="ECO:0000313" key="1">
    <source>
        <dbReference type="EnsemblPlants" id="cds.evm.model.05.565"/>
    </source>
</evidence>